<dbReference type="InterPro" id="IPR052380">
    <property type="entry name" value="Viral_DNA_packaging_terminase"/>
</dbReference>
<name>A0ABX9UQL5_9PSED</name>
<dbReference type="RefSeq" id="WP_122099656.1">
    <property type="nucleotide sequence ID" value="NZ_JAMOHS010000028.1"/>
</dbReference>
<dbReference type="InterPro" id="IPR027417">
    <property type="entry name" value="P-loop_NTPase"/>
</dbReference>
<dbReference type="Proteomes" id="UP000279228">
    <property type="component" value="Unassembled WGS sequence"/>
</dbReference>
<dbReference type="EMBL" id="RFFN01000006">
    <property type="protein sequence ID" value="RMH95426.1"/>
    <property type="molecule type" value="Genomic_DNA"/>
</dbReference>
<reference evidence="2 3" key="1">
    <citation type="submission" date="2018-10" db="EMBL/GenBank/DDBJ databases">
        <title>Pseudomonas songnenensis NEAU-ST5-5(T) genome.</title>
        <authorList>
            <person name="Pengp J."/>
            <person name="Liu Z.-P."/>
        </authorList>
    </citation>
    <scope>NUCLEOTIDE SEQUENCE [LARGE SCALE GENOMIC DNA]</scope>
    <source>
        <strain evidence="2 3">NEAU-ST5-5</strain>
    </source>
</reference>
<gene>
    <name evidence="2" type="ORF">EA798_16695</name>
</gene>
<evidence type="ECO:0000313" key="3">
    <source>
        <dbReference type="Proteomes" id="UP000279228"/>
    </source>
</evidence>
<accession>A0ABX9UQL5</accession>
<dbReference type="InterPro" id="IPR035412">
    <property type="entry name" value="Terminase_L_N"/>
</dbReference>
<dbReference type="PANTHER" id="PTHR39184:SF1">
    <property type="entry name" value="PBSX PHAGE TERMINASE LARGE SUBUNIT"/>
    <property type="match status" value="1"/>
</dbReference>
<dbReference type="PANTHER" id="PTHR39184">
    <property type="match status" value="1"/>
</dbReference>
<proteinExistence type="predicted"/>
<organism evidence="2 3">
    <name type="scientific">Pseudomonas songnenensis</name>
    <dbReference type="NCBI Taxonomy" id="1176259"/>
    <lineage>
        <taxon>Bacteria</taxon>
        <taxon>Pseudomonadati</taxon>
        <taxon>Pseudomonadota</taxon>
        <taxon>Gammaproteobacteria</taxon>
        <taxon>Pseudomonadales</taxon>
        <taxon>Pseudomonadaceae</taxon>
        <taxon>Pseudomonas</taxon>
    </lineage>
</organism>
<protein>
    <submittedName>
        <fullName evidence="2">PBSX family phage terminase large subunit</fullName>
    </submittedName>
</protein>
<evidence type="ECO:0000259" key="1">
    <source>
        <dbReference type="Pfam" id="PF04466"/>
    </source>
</evidence>
<feature type="domain" description="Phage terminase large subunit N-terminal" evidence="1">
    <location>
        <begin position="25"/>
        <end position="221"/>
    </location>
</feature>
<comment type="caution">
    <text evidence="2">The sequence shown here is derived from an EMBL/GenBank/DDBJ whole genome shotgun (WGS) entry which is preliminary data.</text>
</comment>
<dbReference type="Gene3D" id="3.30.420.280">
    <property type="match status" value="1"/>
</dbReference>
<keyword evidence="3" id="KW-1185">Reference proteome</keyword>
<sequence length="437" mass="49292">MTTVQIALPPKLLPVFQGRADVRGAYGGRGSGKTRSFAKMAAVRGYMYGMSGESGIILCGRQFMNSLDDSSLEECKRAIEEEPFLAAYYDVGDKYIKSRDGRIQFAFAGLDRNIASIKSKGRLLICWVDEAEPVTDEAWLTLIPTLREEGSDWNAELWITWNPKRKSAPVESRFRFANDPLVKVIELNWRDNPKFPGKLERERLRDAQERPDQYGHVWEGEYATTIAGAYFAQPLTQAKAENRIGRVAADPLMTIRLFADIGGTGAKADAFVFWAVQFIGREIRVLDHYEVQGQPIEAHLNWLRSRGYTPDRAQIWLPHDGDTQDKVHDVSYRSAFEAAGYVVTVVPNQGKGAAMLRVEAARRLFPSMWFNEEPTQAGREALGWYHEKRDEIRGIGLGPAHDWASHSADAFGLMCVAYELPANRPAQPLNYRNRMIS</sequence>
<dbReference type="Gene3D" id="3.40.50.300">
    <property type="entry name" value="P-loop containing nucleotide triphosphate hydrolases"/>
    <property type="match status" value="1"/>
</dbReference>
<dbReference type="Pfam" id="PF04466">
    <property type="entry name" value="Terminase_3"/>
    <property type="match status" value="1"/>
</dbReference>
<evidence type="ECO:0000313" key="2">
    <source>
        <dbReference type="EMBL" id="RMH95426.1"/>
    </source>
</evidence>